<dbReference type="Gene3D" id="3.40.190.10">
    <property type="entry name" value="Periplasmic binding protein-like II"/>
    <property type="match status" value="1"/>
</dbReference>
<evidence type="ECO:0000256" key="2">
    <source>
        <dbReference type="SAM" id="SignalP"/>
    </source>
</evidence>
<reference evidence="3 4" key="1">
    <citation type="submission" date="2016-11" db="EMBL/GenBank/DDBJ databases">
        <authorList>
            <person name="Jaros S."/>
            <person name="Januszkiewicz K."/>
            <person name="Wedrychowicz H."/>
        </authorList>
    </citation>
    <scope>NUCLEOTIDE SEQUENCE [LARGE SCALE GENOMIC DNA]</scope>
    <source>
        <strain evidence="3 4">ATCC 23634</strain>
    </source>
</reference>
<dbReference type="Proteomes" id="UP000183447">
    <property type="component" value="Unassembled WGS sequence"/>
</dbReference>
<dbReference type="EMBL" id="FPKU01000001">
    <property type="protein sequence ID" value="SFZ81429.1"/>
    <property type="molecule type" value="Genomic_DNA"/>
</dbReference>
<keyword evidence="3" id="KW-0675">Receptor</keyword>
<evidence type="ECO:0000256" key="1">
    <source>
        <dbReference type="ARBA" id="ARBA00006987"/>
    </source>
</evidence>
<dbReference type="InterPro" id="IPR005064">
    <property type="entry name" value="BUG"/>
</dbReference>
<dbReference type="PIRSF" id="PIRSF017082">
    <property type="entry name" value="YflP"/>
    <property type="match status" value="1"/>
</dbReference>
<dbReference type="InterPro" id="IPR042100">
    <property type="entry name" value="Bug_dom1"/>
</dbReference>
<gene>
    <name evidence="3" type="ORF">SAMN02983003_0493</name>
</gene>
<sequence>MKPLFLASAALLLFPVALATAQDFPSQPIHIIVSAGPGGSPDIFSRTLAHYLTERIGQPVLVENRQGGAGNPASEYVATSKPDGHTLLAVSSSLAFNDALFPGLPFNRDSFVPIIAAIGSQQVLAVHPDQPFETIDDLVAAAKASPGTISVASPSWGTTGQLGVLLLQDEADIELNPVVYRNATAAFPDVVAGHADAIFVTLSAALPFIRDGALRPLAVTTPERAPSLPDTPTFREQGYPGLVWEDWQGWAAPAGTPQAVIDKLNAEINAVIADPGANAQLVEQGFVPLGGTVAEAVALVDASDALWRPIIVRHNIKPE</sequence>
<keyword evidence="2" id="KW-0732">Signal</keyword>
<comment type="similarity">
    <text evidence="1">Belongs to the UPF0065 (bug) family.</text>
</comment>
<dbReference type="PANTHER" id="PTHR42928:SF5">
    <property type="entry name" value="BLR1237 PROTEIN"/>
    <property type="match status" value="1"/>
</dbReference>
<evidence type="ECO:0000313" key="3">
    <source>
        <dbReference type="EMBL" id="SFZ81429.1"/>
    </source>
</evidence>
<proteinExistence type="inferred from homology"/>
<name>A0A1K2HTG2_9HYPH</name>
<accession>A0A1K2HTG2</accession>
<keyword evidence="4" id="KW-1185">Reference proteome</keyword>
<organism evidence="3 4">
    <name type="scientific">Devosia enhydra</name>
    <dbReference type="NCBI Taxonomy" id="665118"/>
    <lineage>
        <taxon>Bacteria</taxon>
        <taxon>Pseudomonadati</taxon>
        <taxon>Pseudomonadota</taxon>
        <taxon>Alphaproteobacteria</taxon>
        <taxon>Hyphomicrobiales</taxon>
        <taxon>Devosiaceae</taxon>
        <taxon>Devosia</taxon>
    </lineage>
</organism>
<evidence type="ECO:0000313" key="4">
    <source>
        <dbReference type="Proteomes" id="UP000183447"/>
    </source>
</evidence>
<feature type="signal peptide" evidence="2">
    <location>
        <begin position="1"/>
        <end position="21"/>
    </location>
</feature>
<protein>
    <submittedName>
        <fullName evidence="3">Tripartite-type tricarboxylate transporter, receptor component TctC</fullName>
    </submittedName>
</protein>
<dbReference type="RefSeq" id="WP_072338809.1">
    <property type="nucleotide sequence ID" value="NZ_FPKU01000001.1"/>
</dbReference>
<dbReference type="PANTHER" id="PTHR42928">
    <property type="entry name" value="TRICARBOXYLATE-BINDING PROTEIN"/>
    <property type="match status" value="1"/>
</dbReference>
<dbReference type="Gene3D" id="3.40.190.150">
    <property type="entry name" value="Bordetella uptake gene, domain 1"/>
    <property type="match status" value="1"/>
</dbReference>
<dbReference type="AlphaFoldDB" id="A0A1K2HTG2"/>
<dbReference type="CDD" id="cd07012">
    <property type="entry name" value="PBP2_Bug_TTT"/>
    <property type="match status" value="1"/>
</dbReference>
<feature type="chain" id="PRO_5012792261" evidence="2">
    <location>
        <begin position="22"/>
        <end position="319"/>
    </location>
</feature>
<dbReference type="SUPFAM" id="SSF53850">
    <property type="entry name" value="Periplasmic binding protein-like II"/>
    <property type="match status" value="1"/>
</dbReference>
<dbReference type="STRING" id="665118.SAMN02983003_0493"/>
<dbReference type="Pfam" id="PF03401">
    <property type="entry name" value="TctC"/>
    <property type="match status" value="1"/>
</dbReference>